<evidence type="ECO:0000259" key="3">
    <source>
        <dbReference type="SMART" id="SM00382"/>
    </source>
</evidence>
<feature type="domain" description="AAA+ ATPase" evidence="3">
    <location>
        <begin position="41"/>
        <end position="229"/>
    </location>
</feature>
<dbReference type="InterPro" id="IPR050534">
    <property type="entry name" value="Coronavir_polyprotein_1ab"/>
</dbReference>
<dbReference type="Pfam" id="PF13604">
    <property type="entry name" value="AAA_30"/>
    <property type="match status" value="1"/>
</dbReference>
<dbReference type="GO" id="GO:0004519">
    <property type="term" value="F:endonuclease activity"/>
    <property type="evidence" value="ECO:0007669"/>
    <property type="project" value="UniProtKB-KW"/>
</dbReference>
<name>A0A2Z4G874_9BACT</name>
<dbReference type="GO" id="GO:0005524">
    <property type="term" value="F:ATP binding"/>
    <property type="evidence" value="ECO:0007669"/>
    <property type="project" value="UniProtKB-KW"/>
</dbReference>
<keyword evidence="4" id="KW-0255">Endonuclease</keyword>
<evidence type="ECO:0000313" key="4">
    <source>
        <dbReference type="EMBL" id="AWV97399.1"/>
    </source>
</evidence>
<dbReference type="Gene3D" id="3.40.50.300">
    <property type="entry name" value="P-loop containing nucleotide triphosphate hydrolases"/>
    <property type="match status" value="2"/>
</dbReference>
<dbReference type="RefSeq" id="WP_111370501.1">
    <property type="nucleotide sequence ID" value="NZ_CP029480.1"/>
</dbReference>
<evidence type="ECO:0000256" key="2">
    <source>
        <dbReference type="ARBA" id="ARBA00022840"/>
    </source>
</evidence>
<keyword evidence="1" id="KW-0547">Nucleotide-binding</keyword>
<dbReference type="PANTHER" id="PTHR43788">
    <property type="entry name" value="DNA2/NAM7 HELICASE FAMILY MEMBER"/>
    <property type="match status" value="1"/>
</dbReference>
<accession>A0A2Z4G874</accession>
<dbReference type="SMART" id="SM00382">
    <property type="entry name" value="AAA"/>
    <property type="match status" value="1"/>
</dbReference>
<evidence type="ECO:0000313" key="5">
    <source>
        <dbReference type="Proteomes" id="UP000249873"/>
    </source>
</evidence>
<reference evidence="4 5" key="1">
    <citation type="submission" date="2018-05" db="EMBL/GenBank/DDBJ databases">
        <title>Complete genome sequence of Arcticibacterium luteifluviistationis SM1504T, a cytophagaceae bacterium isolated from Arctic surface seawater.</title>
        <authorList>
            <person name="Li Y."/>
            <person name="Qin Q.-L."/>
        </authorList>
    </citation>
    <scope>NUCLEOTIDE SEQUENCE [LARGE SCALE GENOMIC DNA]</scope>
    <source>
        <strain evidence="4 5">SM1504</strain>
    </source>
</reference>
<protein>
    <submittedName>
        <fullName evidence="4">ATP-dependent endonuclease</fullName>
    </submittedName>
</protein>
<keyword evidence="4" id="KW-0540">Nuclease</keyword>
<sequence>MAEEIPKPSELLLKKFKHEPTKGQLRLFELMDTFLVEDDKDRSIFVLRGYAGTGKTTFLSSLIKVLPKFGWKSVLMAPTGRAAKVMASYSKRQAQTIHKKIYKQKESSYSGNLVFELQKNYAEGTLYIVDEASMIGDKREFGKDSLLSDLIKYVFEGSDNKLLLIGDEAQLPPIGMEYSPALNAEHLENQYFADVLGISLTEVTRQQEGSGILVNATKIREKIGEEKPSVKFETKPFKDIFRMTSERIEDGLRYAYEKYGQHNTIVITRSNKNAVQYNQYIRNQIHGCENELENGDFLMVVRNNYTILDEESEAGFIANGEFTEVKRLGREEEMHGFRFQHVTLQLVDYPNDPEFETMILLDTLNSHSPTLTREENKELYESVLKDYYWVKTKKERSELLAADPYLNALQVKYAYALTCHKSQGGQWDAVFVDQGYIPNNQIDSDYLRWLYTGVTRGVKEVFLVNFNAMFY</sequence>
<dbReference type="AlphaFoldDB" id="A0A2Z4G874"/>
<proteinExistence type="predicted"/>
<dbReference type="SUPFAM" id="SSF52540">
    <property type="entry name" value="P-loop containing nucleoside triphosphate hydrolases"/>
    <property type="match status" value="1"/>
</dbReference>
<dbReference type="InterPro" id="IPR027785">
    <property type="entry name" value="UvrD-like_helicase_C"/>
</dbReference>
<dbReference type="CDD" id="cd18809">
    <property type="entry name" value="SF1_C_RecD"/>
    <property type="match status" value="1"/>
</dbReference>
<dbReference type="EMBL" id="CP029480">
    <property type="protein sequence ID" value="AWV97399.1"/>
    <property type="molecule type" value="Genomic_DNA"/>
</dbReference>
<dbReference type="Proteomes" id="UP000249873">
    <property type="component" value="Chromosome"/>
</dbReference>
<organism evidence="4 5">
    <name type="scientific">Arcticibacterium luteifluviistationis</name>
    <dbReference type="NCBI Taxonomy" id="1784714"/>
    <lineage>
        <taxon>Bacteria</taxon>
        <taxon>Pseudomonadati</taxon>
        <taxon>Bacteroidota</taxon>
        <taxon>Cytophagia</taxon>
        <taxon>Cytophagales</taxon>
        <taxon>Leadbetterellaceae</taxon>
        <taxon>Arcticibacterium</taxon>
    </lineage>
</organism>
<dbReference type="PANTHER" id="PTHR43788:SF6">
    <property type="entry name" value="DNA HELICASE B"/>
    <property type="match status" value="1"/>
</dbReference>
<keyword evidence="2" id="KW-0067">ATP-binding</keyword>
<dbReference type="CDD" id="cd17933">
    <property type="entry name" value="DEXSc_RecD-like"/>
    <property type="match status" value="1"/>
</dbReference>
<dbReference type="OrthoDB" id="9803432at2"/>
<dbReference type="GO" id="GO:0003678">
    <property type="term" value="F:DNA helicase activity"/>
    <property type="evidence" value="ECO:0007669"/>
    <property type="project" value="UniProtKB-ARBA"/>
</dbReference>
<keyword evidence="5" id="KW-1185">Reference proteome</keyword>
<dbReference type="InterPro" id="IPR027417">
    <property type="entry name" value="P-loop_NTPase"/>
</dbReference>
<dbReference type="Pfam" id="PF13538">
    <property type="entry name" value="UvrD_C_2"/>
    <property type="match status" value="1"/>
</dbReference>
<dbReference type="KEGG" id="als:DJ013_04110"/>
<dbReference type="InterPro" id="IPR003593">
    <property type="entry name" value="AAA+_ATPase"/>
</dbReference>
<gene>
    <name evidence="4" type="ORF">DJ013_04110</name>
</gene>
<evidence type="ECO:0000256" key="1">
    <source>
        <dbReference type="ARBA" id="ARBA00022741"/>
    </source>
</evidence>
<keyword evidence="4" id="KW-0378">Hydrolase</keyword>